<proteinExistence type="predicted"/>
<comment type="caution">
    <text evidence="1">The sequence shown here is derived from an EMBL/GenBank/DDBJ whole genome shotgun (WGS) entry which is preliminary data.</text>
</comment>
<sequence length="140" mass="15503">MDLDDLLRSGHAMQAVHVLRQHPHAGLLTLQICNHIMRSVRLRAATVGLDLSNVAPRDLRVAGHHVTRQRLLDGQSFLGEALVIQASNASIGGQAGIRGNARPRNDQHPLCITDQRRDLIQFAITRHIHGHTKETSTRQS</sequence>
<name>A0A645E026_9ZZZZ</name>
<dbReference type="EMBL" id="VSSQ01041318">
    <property type="protein sequence ID" value="MPM94728.1"/>
    <property type="molecule type" value="Genomic_DNA"/>
</dbReference>
<dbReference type="AlphaFoldDB" id="A0A645E026"/>
<protein>
    <submittedName>
        <fullName evidence="1">Uncharacterized protein</fullName>
    </submittedName>
</protein>
<reference evidence="1" key="1">
    <citation type="submission" date="2019-08" db="EMBL/GenBank/DDBJ databases">
        <authorList>
            <person name="Kucharzyk K."/>
            <person name="Murdoch R.W."/>
            <person name="Higgins S."/>
            <person name="Loffler F."/>
        </authorList>
    </citation>
    <scope>NUCLEOTIDE SEQUENCE</scope>
</reference>
<accession>A0A645E026</accession>
<organism evidence="1">
    <name type="scientific">bioreactor metagenome</name>
    <dbReference type="NCBI Taxonomy" id="1076179"/>
    <lineage>
        <taxon>unclassified sequences</taxon>
        <taxon>metagenomes</taxon>
        <taxon>ecological metagenomes</taxon>
    </lineage>
</organism>
<evidence type="ECO:0000313" key="1">
    <source>
        <dbReference type="EMBL" id="MPM94728.1"/>
    </source>
</evidence>
<gene>
    <name evidence="1" type="ORF">SDC9_141876</name>
</gene>